<dbReference type="InterPro" id="IPR029501">
    <property type="entry name" value="EndoU_bac"/>
</dbReference>
<protein>
    <recommendedName>
        <fullName evidence="1">Bacterial EndoU nuclease domain-containing protein</fullName>
    </recommendedName>
</protein>
<dbReference type="OrthoDB" id="9809490at2"/>
<dbReference type="RefSeq" id="WP_066883515.1">
    <property type="nucleotide sequence ID" value="NZ_JYIJ01000019.1"/>
</dbReference>
<reference evidence="2 3" key="1">
    <citation type="submission" date="2015-02" db="EMBL/GenBank/DDBJ databases">
        <title>Physiological reanalysis, assessment of diazotrophy, and genome sequences of multiple isolates of Streptomyces thermoautotrophicus.</title>
        <authorList>
            <person name="MacKellar D.C."/>
            <person name="Lieber L."/>
            <person name="Norman J."/>
            <person name="Bolger A."/>
            <person name="Tobin C."/>
            <person name="Murray J.W."/>
            <person name="Prell J."/>
        </authorList>
    </citation>
    <scope>NUCLEOTIDE SEQUENCE [LARGE SCALE GENOMIC DNA]</scope>
    <source>
        <strain evidence="2 3">UBT1</strain>
    </source>
</reference>
<dbReference type="Proteomes" id="UP000070659">
    <property type="component" value="Unassembled WGS sequence"/>
</dbReference>
<accession>A0A132MHX2</accession>
<proteinExistence type="predicted"/>
<comment type="caution">
    <text evidence="2">The sequence shown here is derived from an EMBL/GenBank/DDBJ whole genome shotgun (WGS) entry which is preliminary data.</text>
</comment>
<name>A0A132MHX2_9ACTN</name>
<dbReference type="PATRIC" id="fig|1469144.8.peg.10"/>
<organism evidence="2 3">
    <name type="scientific">Carbonactinospora thermoautotrophica</name>
    <dbReference type="NCBI Taxonomy" id="1469144"/>
    <lineage>
        <taxon>Bacteria</taxon>
        <taxon>Bacillati</taxon>
        <taxon>Actinomycetota</taxon>
        <taxon>Actinomycetes</taxon>
        <taxon>Kitasatosporales</taxon>
        <taxon>Carbonactinosporaceae</taxon>
        <taxon>Carbonactinospora</taxon>
    </lineage>
</organism>
<dbReference type="AlphaFoldDB" id="A0A132MHX2"/>
<dbReference type="GO" id="GO:0004519">
    <property type="term" value="F:endonuclease activity"/>
    <property type="evidence" value="ECO:0007669"/>
    <property type="project" value="InterPro"/>
</dbReference>
<evidence type="ECO:0000313" key="3">
    <source>
        <dbReference type="Proteomes" id="UP000070659"/>
    </source>
</evidence>
<dbReference type="EMBL" id="JYIJ01000019">
    <property type="protein sequence ID" value="KWW97428.1"/>
    <property type="molecule type" value="Genomic_DNA"/>
</dbReference>
<feature type="domain" description="Bacterial EndoU nuclease" evidence="1">
    <location>
        <begin position="101"/>
        <end position="221"/>
    </location>
</feature>
<evidence type="ECO:0000259" key="1">
    <source>
        <dbReference type="Pfam" id="PF14436"/>
    </source>
</evidence>
<gene>
    <name evidence="2" type="ORF">TH66_17350</name>
</gene>
<sequence length="226" mass="24816">MSGDFEISPESLRAASRGVRRCAEDFAAGLRASLQGMGGPPLALAGADNVPAGALARQLDDLTHVEAGGGGPNLMAMLSGGGGGAARLGRRLKGNVPPHVIDHILKGEIKNGRLVGYHHRPGGRDAPNRKTVEKEWVDQREGIYRGEVWGREAPGKDWVKKRNISTFFPDHWTREQVEHAVRRAWENAEIVDETKRQWRGYYRGLEFEGYYDADGNVTTAYVTGSR</sequence>
<dbReference type="Pfam" id="PF14436">
    <property type="entry name" value="EndoU_bacteria"/>
    <property type="match status" value="1"/>
</dbReference>
<evidence type="ECO:0000313" key="2">
    <source>
        <dbReference type="EMBL" id="KWW97428.1"/>
    </source>
</evidence>